<feature type="region of interest" description="Disordered" evidence="10">
    <location>
        <begin position="618"/>
        <end position="652"/>
    </location>
</feature>
<dbReference type="Pfam" id="PF07524">
    <property type="entry name" value="Bromo_TP"/>
    <property type="match status" value="1"/>
</dbReference>
<evidence type="ECO:0000256" key="3">
    <source>
        <dbReference type="ARBA" id="ARBA00023015"/>
    </source>
</evidence>
<evidence type="ECO:0000259" key="11">
    <source>
        <dbReference type="PROSITE" id="PS50014"/>
    </source>
</evidence>
<dbReference type="Gene3D" id="1.10.20.10">
    <property type="entry name" value="Histone, subunit A"/>
    <property type="match status" value="1"/>
</dbReference>
<dbReference type="InterPro" id="IPR018359">
    <property type="entry name" value="Bromodomain_CS"/>
</dbReference>
<keyword evidence="14" id="KW-1185">Reference proteome</keyword>
<evidence type="ECO:0000313" key="14">
    <source>
        <dbReference type="Proteomes" id="UP000053095"/>
    </source>
</evidence>
<feature type="compositionally biased region" description="Polar residues" evidence="10">
    <location>
        <begin position="630"/>
        <end position="645"/>
    </location>
</feature>
<feature type="compositionally biased region" description="Acidic residues" evidence="10">
    <location>
        <begin position="450"/>
        <end position="459"/>
    </location>
</feature>
<dbReference type="SUPFAM" id="SSF57701">
    <property type="entry name" value="Zn2/Cys6 DNA-binding domain"/>
    <property type="match status" value="1"/>
</dbReference>
<gene>
    <name evidence="13" type="ORF">TCE0_034f10691</name>
</gene>
<dbReference type="PRINTS" id="PR00503">
    <property type="entry name" value="BROMODOMAIN"/>
</dbReference>
<evidence type="ECO:0000256" key="1">
    <source>
        <dbReference type="ARBA" id="ARBA00004123"/>
    </source>
</evidence>
<name>A0A6V8HFY7_TALPI</name>
<protein>
    <recommendedName>
        <fullName evidence="8">SAGA complex subunit Spt7</fullName>
    </recommendedName>
</protein>
<dbReference type="GO" id="GO:0046695">
    <property type="term" value="C:SLIK (SAGA-like) complex"/>
    <property type="evidence" value="ECO:0007669"/>
    <property type="project" value="InterPro"/>
</dbReference>
<dbReference type="GO" id="GO:0005198">
    <property type="term" value="F:structural molecule activity"/>
    <property type="evidence" value="ECO:0007669"/>
    <property type="project" value="TreeGrafter"/>
</dbReference>
<dbReference type="PROSITE" id="PS50014">
    <property type="entry name" value="BROMODOMAIN_2"/>
    <property type="match status" value="1"/>
</dbReference>
<feature type="compositionally biased region" description="Basic and acidic residues" evidence="10">
    <location>
        <begin position="16"/>
        <end position="25"/>
    </location>
</feature>
<feature type="region of interest" description="Disordered" evidence="10">
    <location>
        <begin position="87"/>
        <end position="190"/>
    </location>
</feature>
<dbReference type="InterPro" id="IPR036427">
    <property type="entry name" value="Bromodomain-like_sf"/>
</dbReference>
<evidence type="ECO:0000256" key="9">
    <source>
        <dbReference type="PROSITE-ProRule" id="PRU00035"/>
    </source>
</evidence>
<evidence type="ECO:0000256" key="5">
    <source>
        <dbReference type="ARBA" id="ARBA00023125"/>
    </source>
</evidence>
<evidence type="ECO:0000259" key="12">
    <source>
        <dbReference type="PROSITE" id="PS50048"/>
    </source>
</evidence>
<dbReference type="GO" id="GO:0000981">
    <property type="term" value="F:DNA-binding transcription factor activity, RNA polymerase II-specific"/>
    <property type="evidence" value="ECO:0007669"/>
    <property type="project" value="InterPro"/>
</dbReference>
<accession>A0A6V8HFY7</accession>
<feature type="domain" description="Zn(2)-C6 fungal-type" evidence="12">
    <location>
        <begin position="1202"/>
        <end position="1235"/>
    </location>
</feature>
<dbReference type="SMART" id="SM00066">
    <property type="entry name" value="GAL4"/>
    <property type="match status" value="1"/>
</dbReference>
<organism evidence="13 14">
    <name type="scientific">Talaromyces pinophilus</name>
    <name type="common">Penicillium pinophilum</name>
    <dbReference type="NCBI Taxonomy" id="128442"/>
    <lineage>
        <taxon>Eukaryota</taxon>
        <taxon>Fungi</taxon>
        <taxon>Dikarya</taxon>
        <taxon>Ascomycota</taxon>
        <taxon>Pezizomycotina</taxon>
        <taxon>Eurotiomycetes</taxon>
        <taxon>Eurotiomycetidae</taxon>
        <taxon>Eurotiales</taxon>
        <taxon>Trichocomaceae</taxon>
        <taxon>Talaromyces</taxon>
        <taxon>Talaromyces sect. Talaromyces</taxon>
    </lineage>
</organism>
<dbReference type="GO" id="GO:0005634">
    <property type="term" value="C:nucleus"/>
    <property type="evidence" value="ECO:0007669"/>
    <property type="project" value="UniProtKB-SubCell"/>
</dbReference>
<dbReference type="InterPro" id="IPR009072">
    <property type="entry name" value="Histone-fold"/>
</dbReference>
<dbReference type="Proteomes" id="UP000053095">
    <property type="component" value="Unassembled WGS sequence"/>
</dbReference>
<dbReference type="Pfam" id="PF00172">
    <property type="entry name" value="Zn_clus"/>
    <property type="match status" value="1"/>
</dbReference>
<dbReference type="FunFam" id="1.10.20.10:FF:000072">
    <property type="entry name" value="Transcriptional activator spt7"/>
    <property type="match status" value="1"/>
</dbReference>
<sequence length="1577" mass="174595">MSLGQNLAWMPPGHLRPPDDHHSDARGVNGLSRVSSGTRTPQMRFSTSEQGSQAGNLISDAEAAAEEDARITLFRDLYNRSEAKINGLFSARRTDPVPSEENATVLEPPEITPARPQDSGRPAKKAARKIDDDDYDEYDDEEDSEAQEDTSASPLKGKSATTPFHDASPAQRPSPATGTPADSGKDSKKDTLEGIRKKLEEGKKATEEAARQSFQTIFYTLENDHDAMKEQERLEESERLVEAEMSGQGVNNAGPNAASGANGYGSLSNANLGASSLTLKNLIARIDMKRTMVQASDAELRSLMSEVRKNRSKWASEEKVGQEELYEAAEKVLSELKAMTEHSSFFLSRVNKREAPDYHTIIKYPMDLGTMTKKLKTLQYKSKQEFVDDLNLIWANCLKYNASPEHFLRKHALYMRKETEKLVPLIPDIVIRDRAEVEAEERRLQLAEMDGAEESDDEPIISSRGRKAPGKTSQKGAAPSRQTPSGSEAPSGPLGSQPKNSVGPDVDGLAEGSQNGLSTPPPGTLTPLGANGLGAAGSGSQLDAMEMDSFVAPALTMAGSSAIGFDYDDPEYQVWKQVTKKDRALIAAERHRLFKGDKLNVEEPALLRTKTGMRRWLKNQKQAGPESDTAIESQSNSLQPGTSETLAEGIEEEDDRVVPDYYDVMSGIPDIPAHLVWREDAEGNVVDNLEEFLHILPKGSFTQPDSKLSRRMDANIRQMQETRKICSKVSIVKQMQLQSQVYQNQFQKYQPEPFVEQDVSTHVMNDEGPVINPWISKAALQRSVGKILYHTGFEEYQPSALDAITDIASEFFVKISRTLKEYMEAPKVPVSEASDTSNPSTAQYKSRYTQQEVILHTLSAVGTDIESLESYVKDDIERVGTKLGVIHERLRAHFTDLLRPAFHDTTGDGSNAFNDGSEQFVGGDFAEDIDEDFFGFKEMGLDREFGLASLSVPFHLLQNRMYNAHQSQNTSASQTTSNLFPVPPPYPHITMESLPSQIGLVQNFFLQKLQANGEQPVTEDLELPLKQRPSRPKLPGSGKIAPPNSNLTTSPQKRPLPPSIAQISSSKGGITFAEPSKKKAKKNNGIAADASSSTTMGPPAGLPTEIKSADDQANIKQSAERIETTTDGIGVTDSGATLTGELDQHHDKINGINSANNEAVGNSMMSPESINDDDSMMQLLNSPMALSGRTTHRRRYKKSTLGCDACKSRKIKCDEARPFCGNCKRYYTDASACQYTKQDRPSKAGVPASKLTVVSVRPATLESTNILALRLMHHYTITFDVNQPLNLSNKDLLARNLWKVEIPSMAFTSEPVLNALLGISAWHLWSLNPDDGQLITASRVYFGKALNSQRLALQQTDAKRDLPPVFIASIIIAHLSWLLSHSDDYADTQNPLMATYYLCHGLRSLTTKVSADWSKFASLGLETVLETPIKPSRQEKFMVQAAQDSKALLNYIQNVAIDRESKETYRQVLREQWCMYTLLTDDCVDVTTKENTVVTQLHRVPPSFVRLLEHKEPLALALLARTYALLALLKNNSTAWYIHGAGKFPMYIHTVRSIRKLLTPEWMWVIEWPQRLISDDL</sequence>
<dbReference type="PROSITE" id="PS50048">
    <property type="entry name" value="ZN2_CY6_FUNGAL_2"/>
    <property type="match status" value="1"/>
</dbReference>
<dbReference type="SMART" id="SM00297">
    <property type="entry name" value="BROMO"/>
    <property type="match status" value="1"/>
</dbReference>
<proteinExistence type="predicted"/>
<evidence type="ECO:0000313" key="13">
    <source>
        <dbReference type="EMBL" id="GAM39275.1"/>
    </source>
</evidence>
<dbReference type="InterPro" id="IPR036864">
    <property type="entry name" value="Zn2-C6_fun-type_DNA-bd_sf"/>
</dbReference>
<dbReference type="Pfam" id="PF11951">
    <property type="entry name" value="Fungal_trans_2"/>
    <property type="match status" value="1"/>
</dbReference>
<dbReference type="GO" id="GO:0003677">
    <property type="term" value="F:DNA binding"/>
    <property type="evidence" value="ECO:0007669"/>
    <property type="project" value="UniProtKB-KW"/>
</dbReference>
<dbReference type="InterPro" id="IPR001138">
    <property type="entry name" value="Zn2Cys6_DnaBD"/>
</dbReference>
<evidence type="ECO:0000256" key="4">
    <source>
        <dbReference type="ARBA" id="ARBA00023117"/>
    </source>
</evidence>
<keyword evidence="6" id="KW-0804">Transcription</keyword>
<keyword evidence="2" id="KW-0597">Phosphoprotein</keyword>
<evidence type="ECO:0000256" key="7">
    <source>
        <dbReference type="ARBA" id="ARBA00023242"/>
    </source>
</evidence>
<dbReference type="GO" id="GO:0046982">
    <property type="term" value="F:protein heterodimerization activity"/>
    <property type="evidence" value="ECO:0007669"/>
    <property type="project" value="InterPro"/>
</dbReference>
<feature type="region of interest" description="Disordered" evidence="10">
    <location>
        <begin position="446"/>
        <end position="532"/>
    </location>
</feature>
<keyword evidence="4 9" id="KW-0103">Bromodomain</keyword>
<feature type="domain" description="Bromo" evidence="11">
    <location>
        <begin position="338"/>
        <end position="408"/>
    </location>
</feature>
<dbReference type="GO" id="GO:0006325">
    <property type="term" value="P:chromatin organization"/>
    <property type="evidence" value="ECO:0007669"/>
    <property type="project" value="UniProtKB-ARBA"/>
</dbReference>
<comment type="subcellular location">
    <subcellularLocation>
        <location evidence="1">Nucleus</location>
    </subcellularLocation>
</comment>
<dbReference type="Pfam" id="PF00439">
    <property type="entry name" value="Bromodomain"/>
    <property type="match status" value="1"/>
</dbReference>
<dbReference type="InterPro" id="IPR021858">
    <property type="entry name" value="Fun_TF"/>
</dbReference>
<dbReference type="SUPFAM" id="SSF47370">
    <property type="entry name" value="Bromodomain"/>
    <property type="match status" value="1"/>
</dbReference>
<dbReference type="FunFam" id="1.20.920.10:FF:000032">
    <property type="entry name" value="Transcriptional activator spt7"/>
    <property type="match status" value="1"/>
</dbReference>
<dbReference type="CDD" id="cd00067">
    <property type="entry name" value="GAL4"/>
    <property type="match status" value="1"/>
</dbReference>
<feature type="compositionally biased region" description="Polar residues" evidence="10">
    <location>
        <begin position="32"/>
        <end position="56"/>
    </location>
</feature>
<feature type="compositionally biased region" description="Acidic residues" evidence="10">
    <location>
        <begin position="132"/>
        <end position="148"/>
    </location>
</feature>
<dbReference type="GO" id="GO:0000124">
    <property type="term" value="C:SAGA complex"/>
    <property type="evidence" value="ECO:0007669"/>
    <property type="project" value="InterPro"/>
</dbReference>
<dbReference type="PANTHER" id="PTHR47343">
    <property type="entry name" value="TRANSCRIPTIONAL ACTIVATOR SPT7"/>
    <property type="match status" value="1"/>
</dbReference>
<evidence type="ECO:0000256" key="2">
    <source>
        <dbReference type="ARBA" id="ARBA00022553"/>
    </source>
</evidence>
<evidence type="ECO:0000256" key="10">
    <source>
        <dbReference type="SAM" id="MobiDB-lite"/>
    </source>
</evidence>
<evidence type="ECO:0000256" key="8">
    <source>
        <dbReference type="ARBA" id="ARBA00093633"/>
    </source>
</evidence>
<reference evidence="14" key="1">
    <citation type="journal article" date="2015" name="Genome Announc.">
        <title>Draft genome sequence of Talaromyces cellulolyticus strain Y-94, a source of lignocellulosic biomass-degrading enzymes.</title>
        <authorList>
            <person name="Fujii T."/>
            <person name="Koike H."/>
            <person name="Sawayama S."/>
            <person name="Yano S."/>
            <person name="Inoue H."/>
        </authorList>
    </citation>
    <scope>NUCLEOTIDE SEQUENCE [LARGE SCALE GENOMIC DNA]</scope>
    <source>
        <strain evidence="14">Y-94</strain>
    </source>
</reference>
<feature type="region of interest" description="Disordered" evidence="10">
    <location>
        <begin position="1017"/>
        <end position="1106"/>
    </location>
</feature>
<dbReference type="InterPro" id="IPR006565">
    <property type="entry name" value="BTP"/>
</dbReference>
<dbReference type="CDD" id="cd05510">
    <property type="entry name" value="Bromo_SPT7_like"/>
    <property type="match status" value="1"/>
</dbReference>
<dbReference type="Gene3D" id="1.20.920.10">
    <property type="entry name" value="Bromodomain-like"/>
    <property type="match status" value="1"/>
</dbReference>
<feature type="compositionally biased region" description="Polar residues" evidence="10">
    <location>
        <begin position="1043"/>
        <end position="1052"/>
    </location>
</feature>
<dbReference type="InterPro" id="IPR001487">
    <property type="entry name" value="Bromodomain"/>
</dbReference>
<feature type="region of interest" description="Disordered" evidence="10">
    <location>
        <begin position="1"/>
        <end position="61"/>
    </location>
</feature>
<dbReference type="EMBL" id="DF933830">
    <property type="protein sequence ID" value="GAM39275.1"/>
    <property type="molecule type" value="Genomic_DNA"/>
</dbReference>
<dbReference type="InterPro" id="IPR037782">
    <property type="entry name" value="Spt7"/>
</dbReference>
<dbReference type="PROSITE" id="PS00633">
    <property type="entry name" value="BROMODOMAIN_1"/>
    <property type="match status" value="1"/>
</dbReference>
<dbReference type="GO" id="GO:0008270">
    <property type="term" value="F:zinc ion binding"/>
    <property type="evidence" value="ECO:0007669"/>
    <property type="project" value="InterPro"/>
</dbReference>
<comment type="caution">
    <text evidence="13">The sequence shown here is derived from an EMBL/GenBank/DDBJ whole genome shotgun (WGS) entry which is preliminary data.</text>
</comment>
<dbReference type="CDD" id="cd22927">
    <property type="entry name" value="HFD_SPT7"/>
    <property type="match status" value="1"/>
</dbReference>
<dbReference type="PANTHER" id="PTHR47343:SF1">
    <property type="entry name" value="TRANSCRIPTIONAL ACTIVATOR SPT7"/>
    <property type="match status" value="1"/>
</dbReference>
<keyword evidence="5" id="KW-0238">DNA-binding</keyword>
<feature type="compositionally biased region" description="Polar residues" evidence="10">
    <location>
        <begin position="471"/>
        <end position="488"/>
    </location>
</feature>
<evidence type="ECO:0000256" key="6">
    <source>
        <dbReference type="ARBA" id="ARBA00023163"/>
    </source>
</evidence>
<keyword evidence="7" id="KW-0539">Nucleus</keyword>
<dbReference type="Gene3D" id="4.10.240.10">
    <property type="entry name" value="Zn(2)-C6 fungal-type DNA-binding domain"/>
    <property type="match status" value="1"/>
</dbReference>
<keyword evidence="3" id="KW-0805">Transcription regulation</keyword>